<dbReference type="InterPro" id="IPR011705">
    <property type="entry name" value="BACK"/>
</dbReference>
<dbReference type="AlphaFoldDB" id="A0AAE1BDW1"/>
<dbReference type="SUPFAM" id="SSF54695">
    <property type="entry name" value="POZ domain"/>
    <property type="match status" value="1"/>
</dbReference>
<dbReference type="GO" id="GO:0005737">
    <property type="term" value="C:cytoplasm"/>
    <property type="evidence" value="ECO:0007669"/>
    <property type="project" value="TreeGrafter"/>
</dbReference>
<comment type="caution">
    <text evidence="4">The sequence shown here is derived from an EMBL/GenBank/DDBJ whole genome shotgun (WGS) entry which is preliminary data.</text>
</comment>
<dbReference type="FunFam" id="3.30.710.10:FF:000042">
    <property type="entry name" value="BTB/POZ domain-containing protein 9"/>
    <property type="match status" value="1"/>
</dbReference>
<dbReference type="PANTHER" id="PTHR46306">
    <property type="entry name" value="BTB/POZ DOMAIN-CONTAINING PROTEIN 9"/>
    <property type="match status" value="1"/>
</dbReference>
<dbReference type="InterPro" id="IPR000210">
    <property type="entry name" value="BTB/POZ_dom"/>
</dbReference>
<dbReference type="Pfam" id="PF00754">
    <property type="entry name" value="F5_F8_type_C"/>
    <property type="match status" value="2"/>
</dbReference>
<dbReference type="Proteomes" id="UP001283361">
    <property type="component" value="Unassembled WGS sequence"/>
</dbReference>
<proteinExistence type="predicted"/>
<dbReference type="PANTHER" id="PTHR46306:SF1">
    <property type="entry name" value="BTB_POZ DOMAIN-CONTAINING PROTEIN 9"/>
    <property type="match status" value="1"/>
</dbReference>
<organism evidence="4 5">
    <name type="scientific">Elysia crispata</name>
    <name type="common">lettuce slug</name>
    <dbReference type="NCBI Taxonomy" id="231223"/>
    <lineage>
        <taxon>Eukaryota</taxon>
        <taxon>Metazoa</taxon>
        <taxon>Spiralia</taxon>
        <taxon>Lophotrochozoa</taxon>
        <taxon>Mollusca</taxon>
        <taxon>Gastropoda</taxon>
        <taxon>Heterobranchia</taxon>
        <taxon>Euthyneura</taxon>
        <taxon>Panpulmonata</taxon>
        <taxon>Sacoglossa</taxon>
        <taxon>Placobranchoidea</taxon>
        <taxon>Plakobranchidae</taxon>
        <taxon>Elysia</taxon>
    </lineage>
</organism>
<feature type="compositionally biased region" description="Low complexity" evidence="2">
    <location>
        <begin position="656"/>
        <end position="668"/>
    </location>
</feature>
<feature type="compositionally biased region" description="Gly residues" evidence="2">
    <location>
        <begin position="626"/>
        <end position="651"/>
    </location>
</feature>
<dbReference type="InterPro" id="IPR052407">
    <property type="entry name" value="BTB_POZ_domain_cont_9"/>
</dbReference>
<name>A0AAE1BDW1_9GAST</name>
<accession>A0AAE1BDW1</accession>
<evidence type="ECO:0000313" key="5">
    <source>
        <dbReference type="Proteomes" id="UP001283361"/>
    </source>
</evidence>
<dbReference type="InterPro" id="IPR000421">
    <property type="entry name" value="FA58C"/>
</dbReference>
<sequence>MCDHHHLRSPAPVGLVDHVGSLSDNFAELVETEDYADITLLVDGARFRSHKVILAARSDFFRALLYGGMKESQPGTTEIELQDTPSLAFSALLKYIYSGRMNLLEIQEENLLDILSLSHRFGFVELELSISDYLKAILNIRNVCHIYDLANIYSLTSLCNVCKDYIDRHAQEVLNCESFLTLSQASMRDLISRDSFCAPEIEIFRAVCNWAEHNKGQDPTPILDAVRLQLMGMHELLNSVRQTGLVSSDAILDAIKVQTESRDMDLKYRGFLVMEENVATTRLSASVIRGEMKTALLDGDTHNYDLDRGFTRHPIDDNHGTGIVIKLGQPYIINSIKLLLWDKDMRSYSYFIEVSMDDKDYERVIDHSGFLCRSWQKLHFPGRVVRYVKVVGTHNTVNRVFHLVSFECLYTNKPFQVDRGLTVPTENVATIKHSALVIEGVSRSRNALIDGETRSYDWDSGYTCHQLGSGAICIQLAQPYILSNMRLLLWDCDDRSYSFYIEVSTDQQKWTQVVDKRHEACKSWQTVTFEPLPVTFIRIVGTHNTANEVFHCVHFESPADTSVESLINSVASINVGAIGGGASAPTGLGGGAAAGQSLGPPRLHHHQHQHLHPQQQQQVRLFQRQEGGGGGGGGGRGEGGRSQSGGGGNGGRVPLSRSSSSTASSSRSEGQQNRVNFPPYYGPPLPPAGHHQLQLNQDVEAAGAVGGAQAHLNHSPPQGLALAEPIQPAGHYVGHMLQQDAPEADWMDIR</sequence>
<dbReference type="Pfam" id="PF07707">
    <property type="entry name" value="BACK"/>
    <property type="match status" value="1"/>
</dbReference>
<reference evidence="4" key="1">
    <citation type="journal article" date="2023" name="G3 (Bethesda)">
        <title>A reference genome for the long-term kleptoplast-retaining sea slug Elysia crispata morphotype clarki.</title>
        <authorList>
            <person name="Eastman K.E."/>
            <person name="Pendleton A.L."/>
            <person name="Shaikh M.A."/>
            <person name="Suttiyut T."/>
            <person name="Ogas R."/>
            <person name="Tomko P."/>
            <person name="Gavelis G."/>
            <person name="Widhalm J.R."/>
            <person name="Wisecaver J.H."/>
        </authorList>
    </citation>
    <scope>NUCLEOTIDE SEQUENCE</scope>
    <source>
        <strain evidence="4">ECLA1</strain>
    </source>
</reference>
<dbReference type="InterPro" id="IPR011333">
    <property type="entry name" value="SKP1/BTB/POZ_sf"/>
</dbReference>
<feature type="compositionally biased region" description="Basic residues" evidence="2">
    <location>
        <begin position="602"/>
        <end position="611"/>
    </location>
</feature>
<dbReference type="FunFam" id="2.60.120.260:FF:000038">
    <property type="entry name" value="BTB/POZ domain-containing protein 9"/>
    <property type="match status" value="1"/>
</dbReference>
<dbReference type="GO" id="GO:0048512">
    <property type="term" value="P:circadian behavior"/>
    <property type="evidence" value="ECO:0007669"/>
    <property type="project" value="TreeGrafter"/>
</dbReference>
<dbReference type="EMBL" id="JAWDGP010000016">
    <property type="protein sequence ID" value="KAK3804352.1"/>
    <property type="molecule type" value="Genomic_DNA"/>
</dbReference>
<gene>
    <name evidence="4" type="ORF">RRG08_059322</name>
</gene>
<dbReference type="SMART" id="SM00875">
    <property type="entry name" value="BACK"/>
    <property type="match status" value="1"/>
</dbReference>
<dbReference type="FunFam" id="2.60.120.260:FF:000051">
    <property type="entry name" value="BTB/POZ domain-containing protein 9"/>
    <property type="match status" value="1"/>
</dbReference>
<dbReference type="GO" id="GO:0050804">
    <property type="term" value="P:modulation of chemical synaptic transmission"/>
    <property type="evidence" value="ECO:0007669"/>
    <property type="project" value="TreeGrafter"/>
</dbReference>
<dbReference type="InterPro" id="IPR034091">
    <property type="entry name" value="BTBD9_BACK-like_dom"/>
</dbReference>
<evidence type="ECO:0000256" key="2">
    <source>
        <dbReference type="SAM" id="MobiDB-lite"/>
    </source>
</evidence>
<dbReference type="SMART" id="SM00225">
    <property type="entry name" value="BTB"/>
    <property type="match status" value="1"/>
</dbReference>
<evidence type="ECO:0000256" key="1">
    <source>
        <dbReference type="ARBA" id="ARBA00020216"/>
    </source>
</evidence>
<dbReference type="Gene3D" id="1.25.40.420">
    <property type="match status" value="1"/>
</dbReference>
<feature type="region of interest" description="Disordered" evidence="2">
    <location>
        <begin position="588"/>
        <end position="691"/>
    </location>
</feature>
<dbReference type="SUPFAM" id="SSF49785">
    <property type="entry name" value="Galactose-binding domain-like"/>
    <property type="match status" value="2"/>
</dbReference>
<dbReference type="CDD" id="cd14822">
    <property type="entry name" value="BACK_BTBD9"/>
    <property type="match status" value="1"/>
</dbReference>
<dbReference type="Pfam" id="PF00651">
    <property type="entry name" value="BTB"/>
    <property type="match status" value="1"/>
</dbReference>
<dbReference type="CDD" id="cd18287">
    <property type="entry name" value="BTB_POZ_BTBD9"/>
    <property type="match status" value="1"/>
</dbReference>
<dbReference type="Gene3D" id="3.30.710.10">
    <property type="entry name" value="Potassium Channel Kv1.1, Chain A"/>
    <property type="match status" value="1"/>
</dbReference>
<dbReference type="Gene3D" id="2.60.120.260">
    <property type="entry name" value="Galactose-binding domain-like"/>
    <property type="match status" value="2"/>
</dbReference>
<keyword evidence="5" id="KW-1185">Reference proteome</keyword>
<evidence type="ECO:0000313" key="4">
    <source>
        <dbReference type="EMBL" id="KAK3804352.1"/>
    </source>
</evidence>
<dbReference type="GO" id="GO:0008344">
    <property type="term" value="P:adult locomotory behavior"/>
    <property type="evidence" value="ECO:0007669"/>
    <property type="project" value="TreeGrafter"/>
</dbReference>
<protein>
    <recommendedName>
        <fullName evidence="1">BTB/POZ domain-containing protein 9</fullName>
    </recommendedName>
</protein>
<dbReference type="PROSITE" id="PS50097">
    <property type="entry name" value="BTB"/>
    <property type="match status" value="1"/>
</dbReference>
<feature type="domain" description="BTB" evidence="3">
    <location>
        <begin position="36"/>
        <end position="105"/>
    </location>
</feature>
<dbReference type="InterPro" id="IPR008979">
    <property type="entry name" value="Galactose-bd-like_sf"/>
</dbReference>
<dbReference type="FunFam" id="1.25.40.420:FF:000005">
    <property type="entry name" value="BTB/POZ domain-containing protein 9"/>
    <property type="match status" value="1"/>
</dbReference>
<feature type="compositionally biased region" description="Low complexity" evidence="2">
    <location>
        <begin position="612"/>
        <end position="625"/>
    </location>
</feature>
<evidence type="ECO:0000259" key="3">
    <source>
        <dbReference type="PROSITE" id="PS50097"/>
    </source>
</evidence>